<protein>
    <submittedName>
        <fullName evidence="1">Uncharacterized protein</fullName>
    </submittedName>
</protein>
<proteinExistence type="predicted"/>
<sequence>MSEHRTPGKRGRLPALAPADRFPLKYLHDYTRSGQPLPTPEYPVDVSQGITDWGMLGNGPDPTCNSHPSGVGDCTFAGRQHYRMAKAARGQESESWESSNDLVTEYLKYDHGVDKGANIAQLLLAWYRAGKISAFAPVDHTDPAAVDAAMAAFTGTYCGVSLTDDADQLFSRQQPWTVANGEQPDPSEGHCILKVAADGNNTDTWVTWGAQQQSTTAWTAACLDEAWVVITQEDTNTQLIDIAALRADINALNGTGG</sequence>
<evidence type="ECO:0000313" key="1">
    <source>
        <dbReference type="EMBL" id="MBU3065427.1"/>
    </source>
</evidence>
<accession>A0ABS6B554</accession>
<keyword evidence="2" id="KW-1185">Reference proteome</keyword>
<gene>
    <name evidence="1" type="ORF">KO481_28350</name>
</gene>
<dbReference type="RefSeq" id="WP_215921564.1">
    <property type="nucleotide sequence ID" value="NZ_JAHKNI010000010.1"/>
</dbReference>
<comment type="caution">
    <text evidence="1">The sequence shown here is derived from an EMBL/GenBank/DDBJ whole genome shotgun (WGS) entry which is preliminary data.</text>
</comment>
<name>A0ABS6B554_9NOCA</name>
<dbReference type="Proteomes" id="UP000733379">
    <property type="component" value="Unassembled WGS sequence"/>
</dbReference>
<organism evidence="1 2">
    <name type="scientific">Nocardia albiluteola</name>
    <dbReference type="NCBI Taxonomy" id="2842303"/>
    <lineage>
        <taxon>Bacteria</taxon>
        <taxon>Bacillati</taxon>
        <taxon>Actinomycetota</taxon>
        <taxon>Actinomycetes</taxon>
        <taxon>Mycobacteriales</taxon>
        <taxon>Nocardiaceae</taxon>
        <taxon>Nocardia</taxon>
    </lineage>
</organism>
<evidence type="ECO:0000313" key="2">
    <source>
        <dbReference type="Proteomes" id="UP000733379"/>
    </source>
</evidence>
<dbReference type="EMBL" id="JAHKNI010000010">
    <property type="protein sequence ID" value="MBU3065427.1"/>
    <property type="molecule type" value="Genomic_DNA"/>
</dbReference>
<reference evidence="1 2" key="1">
    <citation type="submission" date="2021-06" db="EMBL/GenBank/DDBJ databases">
        <title>Actinomycetes sequencing.</title>
        <authorList>
            <person name="Shan Q."/>
        </authorList>
    </citation>
    <scope>NUCLEOTIDE SEQUENCE [LARGE SCALE GENOMIC DNA]</scope>
    <source>
        <strain evidence="1 2">NEAU-G5</strain>
    </source>
</reference>